<sequence length="309" mass="33970">MKKIIFFPMLALFFILNISSAAAIGQMTAPIIIENAMRGEDVHQAITAVNTDPRPAVIQFSAGGQIEKWTKFYLVSDLKNPISTSTVASSSNFTVTAVFSVPADAANGEYSGAISVTKLADELEAKNESQTSIAQKIDREVVIKVSDQEKISLQISVIPKKYNLLPGEPMEIRIIYDNQSNVQLKPAINIKLQNAEKVWQNVIYPYPDGVEAVKSLGRQEIPALSIQTLGLPNGRFAANLIFTRGEETLAEKEFSFSIGPSSLVGTLSVSNWFAGKLNWILASTAFILLMAAIVLFRKNLFLRRTDEKE</sequence>
<reference evidence="3 4" key="1">
    <citation type="submission" date="2017-09" db="EMBL/GenBank/DDBJ databases">
        <title>Depth-based differentiation of microbial function through sediment-hosted aquifers and enrichment of novel symbionts in the deep terrestrial subsurface.</title>
        <authorList>
            <person name="Probst A.J."/>
            <person name="Ladd B."/>
            <person name="Jarett J.K."/>
            <person name="Geller-Mcgrath D.E."/>
            <person name="Sieber C.M."/>
            <person name="Emerson J.B."/>
            <person name="Anantharaman K."/>
            <person name="Thomas B.C."/>
            <person name="Malmstrom R."/>
            <person name="Stieglmeier M."/>
            <person name="Klingl A."/>
            <person name="Woyke T."/>
            <person name="Ryan C.M."/>
            <person name="Banfield J.F."/>
        </authorList>
    </citation>
    <scope>NUCLEOTIDE SEQUENCE [LARGE SCALE GENOMIC DNA]</scope>
    <source>
        <strain evidence="3">CG23_combo_of_CG06-09_8_20_14_all_49_15</strain>
    </source>
</reference>
<gene>
    <name evidence="3" type="ORF">COX22_02840</name>
</gene>
<keyword evidence="1" id="KW-0472">Membrane</keyword>
<protein>
    <recommendedName>
        <fullName evidence="5">Alpha-galactosidase NEW3 domain-containing protein</fullName>
    </recommendedName>
</protein>
<name>A0A2G9ZKL4_9BACT</name>
<feature type="signal peptide" evidence="2">
    <location>
        <begin position="1"/>
        <end position="23"/>
    </location>
</feature>
<evidence type="ECO:0000313" key="3">
    <source>
        <dbReference type="EMBL" id="PIP33723.1"/>
    </source>
</evidence>
<dbReference type="EMBL" id="PCSD01000067">
    <property type="protein sequence ID" value="PIP33723.1"/>
    <property type="molecule type" value="Genomic_DNA"/>
</dbReference>
<dbReference type="Proteomes" id="UP000230729">
    <property type="component" value="Unassembled WGS sequence"/>
</dbReference>
<keyword evidence="1" id="KW-1133">Transmembrane helix</keyword>
<evidence type="ECO:0000256" key="1">
    <source>
        <dbReference type="SAM" id="Phobius"/>
    </source>
</evidence>
<accession>A0A2G9ZKL4</accession>
<evidence type="ECO:0000256" key="2">
    <source>
        <dbReference type="SAM" id="SignalP"/>
    </source>
</evidence>
<keyword evidence="2" id="KW-0732">Signal</keyword>
<dbReference type="AlphaFoldDB" id="A0A2G9ZKL4"/>
<comment type="caution">
    <text evidence="3">The sequence shown here is derived from an EMBL/GenBank/DDBJ whole genome shotgun (WGS) entry which is preliminary data.</text>
</comment>
<evidence type="ECO:0008006" key="5">
    <source>
        <dbReference type="Google" id="ProtNLM"/>
    </source>
</evidence>
<evidence type="ECO:0000313" key="4">
    <source>
        <dbReference type="Proteomes" id="UP000230729"/>
    </source>
</evidence>
<keyword evidence="1" id="KW-0812">Transmembrane</keyword>
<feature type="transmembrane region" description="Helical" evidence="1">
    <location>
        <begin position="277"/>
        <end position="296"/>
    </location>
</feature>
<organism evidence="3 4">
    <name type="scientific">Candidatus Falkowbacteria bacterium CG23_combo_of_CG06-09_8_20_14_all_49_15</name>
    <dbReference type="NCBI Taxonomy" id="1974572"/>
    <lineage>
        <taxon>Bacteria</taxon>
        <taxon>Candidatus Falkowiibacteriota</taxon>
    </lineage>
</organism>
<proteinExistence type="predicted"/>
<feature type="chain" id="PRO_5013856605" description="Alpha-galactosidase NEW3 domain-containing protein" evidence="2">
    <location>
        <begin position="24"/>
        <end position="309"/>
    </location>
</feature>